<name>A0ABP7ZPM9_9MICO</name>
<accession>A0ABP7ZPM9</accession>
<comment type="caution">
    <text evidence="2">The sequence shown here is derived from an EMBL/GenBank/DDBJ whole genome shotgun (WGS) entry which is preliminary data.</text>
</comment>
<feature type="region of interest" description="Disordered" evidence="1">
    <location>
        <begin position="252"/>
        <end position="335"/>
    </location>
</feature>
<evidence type="ECO:0000256" key="1">
    <source>
        <dbReference type="SAM" id="MobiDB-lite"/>
    </source>
</evidence>
<sequence length="335" mass="37873">MATDAKPQRIAFRRLEEYQPLLSGEQFFSSASAAVYWGLPLPWAVQGGPVHVATQWPNRAPRVDGTIGHALRRPHVVERDGWRVQAPTDAWCELSTLLTLDELIAAGDALFYRQRKLTTRDRLANAIRKWGSKPGALLLREAFELIRENAESPKETEWRLILMRAGFPEPTISHEVRDANGELIAILDLAYEWAQTGLDYEGRHHADDPDQFARDGVRYNALQRAGWHDIRIMAGMAKADILDDLDERLTKKGWRRPDPPAPSRHTNRHSPPPGRHKSTPPVMETYKVDDLPGATTLGRHECTEGPHEACKSDDRVQTTARNQGEPRGRKRDISC</sequence>
<feature type="compositionally biased region" description="Basic and acidic residues" evidence="1">
    <location>
        <begin position="298"/>
        <end position="316"/>
    </location>
</feature>
<keyword evidence="3" id="KW-1185">Reference proteome</keyword>
<evidence type="ECO:0000313" key="2">
    <source>
        <dbReference type="EMBL" id="GAA4167391.1"/>
    </source>
</evidence>
<proteinExistence type="predicted"/>
<organism evidence="2 3">
    <name type="scientific">Gryllotalpicola koreensis</name>
    <dbReference type="NCBI Taxonomy" id="993086"/>
    <lineage>
        <taxon>Bacteria</taxon>
        <taxon>Bacillati</taxon>
        <taxon>Actinomycetota</taxon>
        <taxon>Actinomycetes</taxon>
        <taxon>Micrococcales</taxon>
        <taxon>Microbacteriaceae</taxon>
        <taxon>Gryllotalpicola</taxon>
    </lineage>
</organism>
<protein>
    <recommendedName>
        <fullName evidence="4">DUF559 domain-containing protein</fullName>
    </recommendedName>
</protein>
<gene>
    <name evidence="2" type="ORF">GCM10022287_00780</name>
</gene>
<feature type="compositionally biased region" description="Basic and acidic residues" evidence="1">
    <location>
        <begin position="324"/>
        <end position="335"/>
    </location>
</feature>
<reference evidence="3" key="1">
    <citation type="journal article" date="2019" name="Int. J. Syst. Evol. Microbiol.">
        <title>The Global Catalogue of Microorganisms (GCM) 10K type strain sequencing project: providing services to taxonomists for standard genome sequencing and annotation.</title>
        <authorList>
            <consortium name="The Broad Institute Genomics Platform"/>
            <consortium name="The Broad Institute Genome Sequencing Center for Infectious Disease"/>
            <person name="Wu L."/>
            <person name="Ma J."/>
        </authorList>
    </citation>
    <scope>NUCLEOTIDE SEQUENCE [LARGE SCALE GENOMIC DNA]</scope>
    <source>
        <strain evidence="3">JCM 17591</strain>
    </source>
</reference>
<dbReference type="EMBL" id="BAABBW010000001">
    <property type="protein sequence ID" value="GAA4167391.1"/>
    <property type="molecule type" value="Genomic_DNA"/>
</dbReference>
<evidence type="ECO:0000313" key="3">
    <source>
        <dbReference type="Proteomes" id="UP001501079"/>
    </source>
</evidence>
<evidence type="ECO:0008006" key="4">
    <source>
        <dbReference type="Google" id="ProtNLM"/>
    </source>
</evidence>
<dbReference type="Proteomes" id="UP001501079">
    <property type="component" value="Unassembled WGS sequence"/>
</dbReference>